<dbReference type="SUPFAM" id="SSF52151">
    <property type="entry name" value="FabD/lysophospholipase-like"/>
    <property type="match status" value="1"/>
</dbReference>
<feature type="short sequence motif" description="GXSXG" evidence="4">
    <location>
        <begin position="49"/>
        <end position="53"/>
    </location>
</feature>
<gene>
    <name evidence="6" type="ORF">SAMN05421686_11096</name>
</gene>
<evidence type="ECO:0000313" key="7">
    <source>
        <dbReference type="Proteomes" id="UP000185639"/>
    </source>
</evidence>
<feature type="short sequence motif" description="DGA/G" evidence="4">
    <location>
        <begin position="170"/>
        <end position="172"/>
    </location>
</feature>
<dbReference type="InterPro" id="IPR050301">
    <property type="entry name" value="NTE"/>
</dbReference>
<dbReference type="GO" id="GO:0016042">
    <property type="term" value="P:lipid catabolic process"/>
    <property type="evidence" value="ECO:0007669"/>
    <property type="project" value="UniProtKB-UniRule"/>
</dbReference>
<reference evidence="7" key="1">
    <citation type="submission" date="2017-01" db="EMBL/GenBank/DDBJ databases">
        <authorList>
            <person name="Varghese N."/>
            <person name="Submissions S."/>
        </authorList>
    </citation>
    <scope>NUCLEOTIDE SEQUENCE [LARGE SCALE GENOMIC DNA]</scope>
    <source>
        <strain evidence="7">DSM 24913</strain>
    </source>
</reference>
<dbReference type="PANTHER" id="PTHR14226:SF25">
    <property type="entry name" value="PHOSPHOESTERASE"/>
    <property type="match status" value="1"/>
</dbReference>
<dbReference type="EMBL" id="FTOH01000010">
    <property type="protein sequence ID" value="SIT11800.1"/>
    <property type="molecule type" value="Genomic_DNA"/>
</dbReference>
<evidence type="ECO:0000256" key="3">
    <source>
        <dbReference type="ARBA" id="ARBA00023098"/>
    </source>
</evidence>
<feature type="active site" description="Nucleophile" evidence="4">
    <location>
        <position position="51"/>
    </location>
</feature>
<name>A0A1N7PMP2_9GAMM</name>
<accession>A0A1N7PMP2</accession>
<dbReference type="InterPro" id="IPR016035">
    <property type="entry name" value="Acyl_Trfase/lysoPLipase"/>
</dbReference>
<dbReference type="RefSeq" id="WP_076517395.1">
    <property type="nucleotide sequence ID" value="NZ_FTOH01000010.1"/>
</dbReference>
<dbReference type="Proteomes" id="UP000185639">
    <property type="component" value="Unassembled WGS sequence"/>
</dbReference>
<evidence type="ECO:0000256" key="1">
    <source>
        <dbReference type="ARBA" id="ARBA00022801"/>
    </source>
</evidence>
<feature type="domain" description="PNPLA" evidence="5">
    <location>
        <begin position="17"/>
        <end position="183"/>
    </location>
</feature>
<dbReference type="CDD" id="cd07208">
    <property type="entry name" value="Pat_hypo_Ecoli_yjju_like"/>
    <property type="match status" value="1"/>
</dbReference>
<sequence>MTEAAQIPEVNEVESALIVEGGAMRGIYSAGVLDEFIRADYYPFDWYFGVSAGASNTAAYIGKQYGRNYKVITDYCRRPEFKSLRRFLRGGHLIDIEWLWDITERELDIGLDEIDKHKGRFLAVVTDAETGEADYIAPERHELFQAIKCSAAMPLAFRDSIRFRGRTWLDGGVADSLPVKEAYRRGARKIMVIRSNPASYRKQAYRFRHLFPYILRQYPAVARRLQRRHIEYNEALDFIRNPPDDCQVIELCPPEAFSAGQFTTDMQILDEAYAMGKTDGVNILSQNLI</sequence>
<dbReference type="STRING" id="484498.SAMN05421686_11096"/>
<dbReference type="Gene3D" id="3.40.1090.10">
    <property type="entry name" value="Cytosolic phospholipase A2 catalytic domain"/>
    <property type="match status" value="2"/>
</dbReference>
<dbReference type="AlphaFoldDB" id="A0A1N7PMP2"/>
<keyword evidence="2 4" id="KW-0442">Lipid degradation</keyword>
<keyword evidence="7" id="KW-1185">Reference proteome</keyword>
<evidence type="ECO:0000313" key="6">
    <source>
        <dbReference type="EMBL" id="SIT11800.1"/>
    </source>
</evidence>
<dbReference type="GO" id="GO:0016787">
    <property type="term" value="F:hydrolase activity"/>
    <property type="evidence" value="ECO:0007669"/>
    <property type="project" value="UniProtKB-UniRule"/>
</dbReference>
<evidence type="ECO:0000256" key="4">
    <source>
        <dbReference type="PROSITE-ProRule" id="PRU01161"/>
    </source>
</evidence>
<dbReference type="PROSITE" id="PS51635">
    <property type="entry name" value="PNPLA"/>
    <property type="match status" value="1"/>
</dbReference>
<dbReference type="Pfam" id="PF19890">
    <property type="entry name" value="DUF6363"/>
    <property type="match status" value="1"/>
</dbReference>
<dbReference type="InterPro" id="IPR037483">
    <property type="entry name" value="YjjU-like"/>
</dbReference>
<dbReference type="PANTHER" id="PTHR14226">
    <property type="entry name" value="NEUROPATHY TARGET ESTERASE/SWISS CHEESE D.MELANOGASTER"/>
    <property type="match status" value="1"/>
</dbReference>
<dbReference type="InterPro" id="IPR002641">
    <property type="entry name" value="PNPLA_dom"/>
</dbReference>
<proteinExistence type="predicted"/>
<comment type="caution">
    <text evidence="4">Lacks conserved residue(s) required for the propagation of feature annotation.</text>
</comment>
<evidence type="ECO:0000256" key="2">
    <source>
        <dbReference type="ARBA" id="ARBA00022963"/>
    </source>
</evidence>
<dbReference type="OrthoDB" id="9802424at2"/>
<dbReference type="Pfam" id="PF01734">
    <property type="entry name" value="Patatin"/>
    <property type="match status" value="1"/>
</dbReference>
<evidence type="ECO:0000259" key="5">
    <source>
        <dbReference type="PROSITE" id="PS51635"/>
    </source>
</evidence>
<feature type="active site" description="Proton acceptor" evidence="4">
    <location>
        <position position="170"/>
    </location>
</feature>
<protein>
    <submittedName>
        <fullName evidence="6">Predicted phospholipase, patatin/cPLA2 family</fullName>
    </submittedName>
</protein>
<dbReference type="InterPro" id="IPR045943">
    <property type="entry name" value="DUF6363"/>
</dbReference>
<organism evidence="6 7">
    <name type="scientific">Thalassolituus maritimus</name>
    <dbReference type="NCBI Taxonomy" id="484498"/>
    <lineage>
        <taxon>Bacteria</taxon>
        <taxon>Pseudomonadati</taxon>
        <taxon>Pseudomonadota</taxon>
        <taxon>Gammaproteobacteria</taxon>
        <taxon>Oceanospirillales</taxon>
        <taxon>Oceanospirillaceae</taxon>
        <taxon>Thalassolituus</taxon>
    </lineage>
</organism>
<keyword evidence="3 4" id="KW-0443">Lipid metabolism</keyword>
<keyword evidence="1 4" id="KW-0378">Hydrolase</keyword>